<evidence type="ECO:0000313" key="13">
    <source>
        <dbReference type="EMBL" id="EXX86460.1"/>
    </source>
</evidence>
<keyword evidence="6" id="KW-0378">Hydrolase</keyword>
<dbReference type="FunFam" id="2.60.120.260:FF:000060">
    <property type="entry name" value="Probable beta-mannosidase"/>
    <property type="match status" value="1"/>
</dbReference>
<feature type="domain" description="Beta-mannosidase-like galactose-binding" evidence="12">
    <location>
        <begin position="11"/>
        <end position="188"/>
    </location>
</feature>
<dbReference type="Gene3D" id="2.60.40.10">
    <property type="entry name" value="Immunoglobulins"/>
    <property type="match status" value="3"/>
</dbReference>
<gene>
    <name evidence="13" type="ORF">BG53_06220</name>
</gene>
<feature type="domain" description="Beta-mannosidase Ig-fold" evidence="10">
    <location>
        <begin position="762"/>
        <end position="843"/>
    </location>
</feature>
<keyword evidence="8" id="KW-0458">Lysosome</keyword>
<dbReference type="AlphaFoldDB" id="A0A9W5RZK6"/>
<dbReference type="InterPro" id="IPR050887">
    <property type="entry name" value="Beta-mannosidase_GH2"/>
</dbReference>
<dbReference type="Pfam" id="PF17786">
    <property type="entry name" value="Mannosidase_ig"/>
    <property type="match status" value="1"/>
</dbReference>
<dbReference type="InterPro" id="IPR036156">
    <property type="entry name" value="Beta-gal/glucu_dom_sf"/>
</dbReference>
<evidence type="ECO:0000256" key="9">
    <source>
        <dbReference type="ARBA" id="ARBA00023295"/>
    </source>
</evidence>
<dbReference type="SUPFAM" id="SSF49785">
    <property type="entry name" value="Galactose-binding domain-like"/>
    <property type="match status" value="1"/>
</dbReference>
<evidence type="ECO:0000259" key="12">
    <source>
        <dbReference type="Pfam" id="PF22666"/>
    </source>
</evidence>
<evidence type="ECO:0000256" key="4">
    <source>
        <dbReference type="ARBA" id="ARBA00012754"/>
    </source>
</evidence>
<sequence>MNERKLPLNDWRLRAPEATEWLPARVPGCVHTDLLRNGKMKDPFYGTNEKELQWIDKQDWDYETMFDVPADVLAESGLELVFEGLDTYADVDLNDHRLFSADNMFRTWTADVKPFLLESGNKLAIRFRSPIREGLDKLQRHGFGLPAPNDDSETGGVGDKKLSMFSRKAPYHYGWDWGPRFVTSGIWRPVYLRSRSGLTIRDMFIRQDRVSPVSAQIAAVLEIETEAPWEGNLSLSSGSHRWETPVILHAGIQTVSLPAEIPAPSLWWCRGYGEPVMHAFKAAFTQAGIIAAEKTVRAGLRDIKLVRNPDTHGTSFYFELNGVPVFAKGANHVPGDSFATEMTDERYRHEIATAVESNFNMLRVWGGGIYEQDIFYELCDEYGMLVWQDFIFACSMYPGDEAFVENVRREAEDNVRRLRNHPCIALWCGNNEIDGAWAQYTEDAGWGWKKLYTAEQRGKIWADYEAVFHKTLPEVVERLIPGADYWPSSPMQALTGDHTQHATTNSTSGDIHFWSVWHASEPFENYNLNIGRFMSEYGFQSFPEYRTVRTYAAETEMELESEVMLHHQRHKSGNRLIKEYSDIYCKEPKDFPSFLYMSQVLQAEAMKMAIEAHRRRKNYCMGTLYWQINDCWPVASWSSMDYYGRWKAVQYYARKSCKDVLLSIAESEGETGFHLISDLLSPLEGSLSVRLLDFQGRLLKETSQPVSMEANTAERVFAIPTQEWIGGETAESLVLVAEFSVMSGEILDRTEYYFVPAKQLALEEPHITVTENAGAAGPSFTFTASRLAKQVYLETETEGIFSENFFDLVPGLPTTVTFRKRDDGAIPFVPAAPVGLSVRSMFDFIKR</sequence>
<dbReference type="RefSeq" id="WP_036584516.1">
    <property type="nucleotide sequence ID" value="NZ_KK082171.1"/>
</dbReference>
<evidence type="ECO:0000313" key="14">
    <source>
        <dbReference type="Proteomes" id="UP000053750"/>
    </source>
</evidence>
<comment type="subcellular location">
    <subcellularLocation>
        <location evidence="2">Lysosome</location>
    </subcellularLocation>
</comment>
<evidence type="ECO:0000256" key="6">
    <source>
        <dbReference type="ARBA" id="ARBA00022801"/>
    </source>
</evidence>
<dbReference type="InterPro" id="IPR013783">
    <property type="entry name" value="Ig-like_fold"/>
</dbReference>
<proteinExistence type="predicted"/>
<comment type="caution">
    <text evidence="13">The sequence shown here is derived from an EMBL/GenBank/DDBJ whole genome shotgun (WGS) entry which is preliminary data.</text>
</comment>
<dbReference type="EC" id="3.2.1.25" evidence="4"/>
<evidence type="ECO:0000256" key="5">
    <source>
        <dbReference type="ARBA" id="ARBA00022729"/>
    </source>
</evidence>
<dbReference type="FunFam" id="3.20.20.80:FF:000050">
    <property type="entry name" value="Beta-mannosidase B"/>
    <property type="match status" value="1"/>
</dbReference>
<name>A0A9W5RZK6_9BACL</name>
<dbReference type="EMBL" id="JFHU01000190">
    <property type="protein sequence ID" value="EXX86460.1"/>
    <property type="molecule type" value="Genomic_DNA"/>
</dbReference>
<dbReference type="Gene3D" id="2.60.120.260">
    <property type="entry name" value="Galactose-binding domain-like"/>
    <property type="match status" value="1"/>
</dbReference>
<keyword evidence="14" id="KW-1185">Reference proteome</keyword>
<dbReference type="Pfam" id="PF22666">
    <property type="entry name" value="Glyco_hydro_2_N2"/>
    <property type="match status" value="1"/>
</dbReference>
<evidence type="ECO:0000259" key="11">
    <source>
        <dbReference type="Pfam" id="PF17786"/>
    </source>
</evidence>
<dbReference type="InterPro" id="IPR017853">
    <property type="entry name" value="GH"/>
</dbReference>
<keyword evidence="9" id="KW-0326">Glycosidase</keyword>
<dbReference type="GO" id="GO:0005764">
    <property type="term" value="C:lysosome"/>
    <property type="evidence" value="ECO:0007669"/>
    <property type="project" value="UniProtKB-SubCell"/>
</dbReference>
<dbReference type="GO" id="GO:0006516">
    <property type="term" value="P:glycoprotein catabolic process"/>
    <property type="evidence" value="ECO:0007669"/>
    <property type="project" value="TreeGrafter"/>
</dbReference>
<dbReference type="InterPro" id="IPR054593">
    <property type="entry name" value="Beta-mannosidase-like_N2"/>
</dbReference>
<dbReference type="InterPro" id="IPR041625">
    <property type="entry name" value="Beta-mannosidase_Ig"/>
</dbReference>
<dbReference type="OrthoDB" id="9801077at2"/>
<dbReference type="Pfam" id="PF17753">
    <property type="entry name" value="Ig_mannosidase"/>
    <property type="match status" value="1"/>
</dbReference>
<dbReference type="InterPro" id="IPR041447">
    <property type="entry name" value="Mannosidase_ig"/>
</dbReference>
<keyword evidence="5" id="KW-0732">Signal</keyword>
<comment type="pathway">
    <text evidence="3">Glycan metabolism; N-glycan degradation.</text>
</comment>
<dbReference type="PANTHER" id="PTHR43730">
    <property type="entry name" value="BETA-MANNOSIDASE"/>
    <property type="match status" value="1"/>
</dbReference>
<reference evidence="13 14" key="1">
    <citation type="submission" date="2014-02" db="EMBL/GenBank/DDBJ databases">
        <title>Genome sequence of Paenibacillus darwinianus reveals adaptive mechanisms for survival in Antarctic soils.</title>
        <authorList>
            <person name="Dsouza M."/>
            <person name="Taylor M.W."/>
            <person name="Turner S.J."/>
            <person name="Aislabie J."/>
        </authorList>
    </citation>
    <scope>NUCLEOTIDE SEQUENCE [LARGE SCALE GENOMIC DNA]</scope>
    <source>
        <strain evidence="13 14">CE1</strain>
    </source>
</reference>
<keyword evidence="7" id="KW-0325">Glycoprotein</keyword>
<evidence type="ECO:0000256" key="1">
    <source>
        <dbReference type="ARBA" id="ARBA00000829"/>
    </source>
</evidence>
<organism evidence="13 14">
    <name type="scientific">Paenibacillus darwinianus</name>
    <dbReference type="NCBI Taxonomy" id="1380763"/>
    <lineage>
        <taxon>Bacteria</taxon>
        <taxon>Bacillati</taxon>
        <taxon>Bacillota</taxon>
        <taxon>Bacilli</taxon>
        <taxon>Bacillales</taxon>
        <taxon>Paenibacillaceae</taxon>
        <taxon>Paenibacillus</taxon>
    </lineage>
</organism>
<protein>
    <recommendedName>
        <fullName evidence="4">beta-mannosidase</fullName>
        <ecNumber evidence="4">3.2.1.25</ecNumber>
    </recommendedName>
</protein>
<dbReference type="SUPFAM" id="SSF51445">
    <property type="entry name" value="(Trans)glycosidases"/>
    <property type="match status" value="1"/>
</dbReference>
<evidence type="ECO:0000256" key="7">
    <source>
        <dbReference type="ARBA" id="ARBA00023180"/>
    </source>
</evidence>
<evidence type="ECO:0000256" key="2">
    <source>
        <dbReference type="ARBA" id="ARBA00004371"/>
    </source>
</evidence>
<feature type="domain" description="Mannosidase Ig/CBM-like" evidence="11">
    <location>
        <begin position="673"/>
        <end position="758"/>
    </location>
</feature>
<evidence type="ECO:0000256" key="8">
    <source>
        <dbReference type="ARBA" id="ARBA00023228"/>
    </source>
</evidence>
<evidence type="ECO:0000256" key="3">
    <source>
        <dbReference type="ARBA" id="ARBA00004740"/>
    </source>
</evidence>
<dbReference type="SUPFAM" id="SSF49303">
    <property type="entry name" value="beta-Galactosidase/glucuronidase domain"/>
    <property type="match status" value="3"/>
</dbReference>
<dbReference type="InterPro" id="IPR008979">
    <property type="entry name" value="Galactose-bd-like_sf"/>
</dbReference>
<dbReference type="Gene3D" id="3.20.20.80">
    <property type="entry name" value="Glycosidases"/>
    <property type="match status" value="1"/>
</dbReference>
<dbReference type="Proteomes" id="UP000053750">
    <property type="component" value="Unassembled WGS sequence"/>
</dbReference>
<dbReference type="PANTHER" id="PTHR43730:SF1">
    <property type="entry name" value="BETA-MANNOSIDASE"/>
    <property type="match status" value="1"/>
</dbReference>
<evidence type="ECO:0000259" key="10">
    <source>
        <dbReference type="Pfam" id="PF17753"/>
    </source>
</evidence>
<accession>A0A9W5RZK6</accession>
<comment type="catalytic activity">
    <reaction evidence="1">
        <text>Hydrolysis of terminal, non-reducing beta-D-mannose residues in beta-D-mannosides.</text>
        <dbReference type="EC" id="3.2.1.25"/>
    </reaction>
</comment>
<dbReference type="GO" id="GO:0004567">
    <property type="term" value="F:beta-mannosidase activity"/>
    <property type="evidence" value="ECO:0007669"/>
    <property type="project" value="UniProtKB-EC"/>
</dbReference>